<evidence type="ECO:0000313" key="3">
    <source>
        <dbReference type="Proteomes" id="UP000428260"/>
    </source>
</evidence>
<evidence type="ECO:0000313" key="2">
    <source>
        <dbReference type="EMBL" id="QGY45412.1"/>
    </source>
</evidence>
<organism evidence="2 3">
    <name type="scientific">Maribellus comscasis</name>
    <dbReference type="NCBI Taxonomy" id="2681766"/>
    <lineage>
        <taxon>Bacteria</taxon>
        <taxon>Pseudomonadati</taxon>
        <taxon>Bacteroidota</taxon>
        <taxon>Bacteroidia</taxon>
        <taxon>Marinilabiliales</taxon>
        <taxon>Prolixibacteraceae</taxon>
        <taxon>Maribellus</taxon>
    </lineage>
</organism>
<keyword evidence="3" id="KW-1185">Reference proteome</keyword>
<reference evidence="2 3" key="1">
    <citation type="submission" date="2019-11" db="EMBL/GenBank/DDBJ databases">
        <authorList>
            <person name="Zheng R.K."/>
            <person name="Sun C.M."/>
        </authorList>
    </citation>
    <scope>NUCLEOTIDE SEQUENCE [LARGE SCALE GENOMIC DNA]</scope>
    <source>
        <strain evidence="2 3">WC007</strain>
    </source>
</reference>
<dbReference type="KEGG" id="mcos:GM418_17545"/>
<dbReference type="GO" id="GO:0004519">
    <property type="term" value="F:endonuclease activity"/>
    <property type="evidence" value="ECO:0007669"/>
    <property type="project" value="UniProtKB-KW"/>
</dbReference>
<sequence length="150" mass="17820">MRKLNLPSYTFKVQTDGGKELIYDFIRKKYVVLTPEEWVRQNFIQYLIHEKNYPASLMAVEKKLMVNHQPQRFDLLIYNRKGQARVIVEFKAPSVKITQETFDQAVRYNMALKVKYILISNGMQHFACEIDYEKNSYTFLQDIPGFQVIL</sequence>
<dbReference type="Pfam" id="PF13588">
    <property type="entry name" value="HSDR_N_2"/>
    <property type="match status" value="1"/>
</dbReference>
<gene>
    <name evidence="2" type="ORF">GM418_17545</name>
</gene>
<dbReference type="Gene3D" id="3.90.1570.30">
    <property type="match status" value="1"/>
</dbReference>
<keyword evidence="2" id="KW-0540">Nuclease</keyword>
<protein>
    <submittedName>
        <fullName evidence="2">Restriction endonuclease subunit R</fullName>
    </submittedName>
</protein>
<name>A0A6I6JYY7_9BACT</name>
<dbReference type="RefSeq" id="WP_158868555.1">
    <property type="nucleotide sequence ID" value="NZ_CP046401.1"/>
</dbReference>
<accession>A0A6I6JYY7</accession>
<evidence type="ECO:0000259" key="1">
    <source>
        <dbReference type="Pfam" id="PF13588"/>
    </source>
</evidence>
<keyword evidence="2" id="KW-0378">Hydrolase</keyword>
<keyword evidence="2" id="KW-0255">Endonuclease</keyword>
<dbReference type="Proteomes" id="UP000428260">
    <property type="component" value="Chromosome"/>
</dbReference>
<proteinExistence type="predicted"/>
<dbReference type="AlphaFoldDB" id="A0A6I6JYY7"/>
<dbReference type="InterPro" id="IPR029464">
    <property type="entry name" value="HSDR_N"/>
</dbReference>
<feature type="domain" description="Type I restriction enzyme R protein N-terminal" evidence="1">
    <location>
        <begin position="35"/>
        <end position="144"/>
    </location>
</feature>
<dbReference type="EMBL" id="CP046401">
    <property type="protein sequence ID" value="QGY45412.1"/>
    <property type="molecule type" value="Genomic_DNA"/>
</dbReference>